<dbReference type="EMBL" id="JANBVB010000006">
    <property type="protein sequence ID" value="KAJ2900389.1"/>
    <property type="molecule type" value="Genomic_DNA"/>
</dbReference>
<evidence type="ECO:0000313" key="1">
    <source>
        <dbReference type="EMBL" id="KAJ2900389.1"/>
    </source>
</evidence>
<keyword evidence="2" id="KW-1185">Reference proteome</keyword>
<proteinExistence type="predicted"/>
<accession>A0ACC1MAM6</accession>
<evidence type="ECO:0000313" key="2">
    <source>
        <dbReference type="Proteomes" id="UP001139981"/>
    </source>
</evidence>
<gene>
    <name evidence="1" type="ORF">IWW38_000556</name>
</gene>
<organism evidence="1 2">
    <name type="scientific">Coemansia aciculifera</name>
    <dbReference type="NCBI Taxonomy" id="417176"/>
    <lineage>
        <taxon>Eukaryota</taxon>
        <taxon>Fungi</taxon>
        <taxon>Fungi incertae sedis</taxon>
        <taxon>Zoopagomycota</taxon>
        <taxon>Kickxellomycotina</taxon>
        <taxon>Kickxellomycetes</taxon>
        <taxon>Kickxellales</taxon>
        <taxon>Kickxellaceae</taxon>
        <taxon>Coemansia</taxon>
    </lineage>
</organism>
<protein>
    <submittedName>
        <fullName evidence="1">Uncharacterized protein</fullName>
    </submittedName>
</protein>
<dbReference type="Proteomes" id="UP001139981">
    <property type="component" value="Unassembled WGS sequence"/>
</dbReference>
<reference evidence="1" key="1">
    <citation type="submission" date="2022-07" db="EMBL/GenBank/DDBJ databases">
        <title>Phylogenomic reconstructions and comparative analyses of Kickxellomycotina fungi.</title>
        <authorList>
            <person name="Reynolds N.K."/>
            <person name="Stajich J.E."/>
            <person name="Barry K."/>
            <person name="Grigoriev I.V."/>
            <person name="Crous P."/>
            <person name="Smith M.E."/>
        </authorList>
    </citation>
    <scope>NUCLEOTIDE SEQUENCE</scope>
    <source>
        <strain evidence="1">CBS 190363</strain>
    </source>
</reference>
<comment type="caution">
    <text evidence="1">The sequence shown here is derived from an EMBL/GenBank/DDBJ whole genome shotgun (WGS) entry which is preliminary data.</text>
</comment>
<name>A0ACC1MAM6_9FUNG</name>
<sequence length="370" mass="42849">MDHIERRDALTVKEFVECYLEANTPVVLGPEFTRHWAALSDWVTSSGTPNFARLSALYPDDLVEVADCDTAYFSDHQRTTMRLSEFLEKWQKGGHRLYCKDWHFTRSPSEFQAFLLLPHLSDDWLNTYYEGVKDDDYKFAYMGGEGTWTAFHEDVFRSYSWSANICGSKQWILVPPEQNDLFTDVNGHWVHNLLDYDQKRFPRLHELKKFDVVQGPGETMFVPAGWWHQVRNLEDTISINHNWANEFNLQAMYERLRHDLEDVRRALSDVTAMDGFEDHVQVVLKANSGMDFDGFFAFVEYTAKRYLTGSLSAVDSYFTEPESVRRALNRIDNVLMQLGNEPTVMLISGGLLPEKISGLRVAIKNSLEVE</sequence>